<protein>
    <submittedName>
        <fullName evidence="2">Uncharacterized protein</fullName>
    </submittedName>
</protein>
<dbReference type="Proteomes" id="UP001596978">
    <property type="component" value="Unassembled WGS sequence"/>
</dbReference>
<feature type="transmembrane region" description="Helical" evidence="1">
    <location>
        <begin position="155"/>
        <end position="174"/>
    </location>
</feature>
<dbReference type="RefSeq" id="WP_386407652.1">
    <property type="nucleotide sequence ID" value="NZ_JBHTJH010000008.1"/>
</dbReference>
<evidence type="ECO:0000313" key="2">
    <source>
        <dbReference type="EMBL" id="MFD0862514.1"/>
    </source>
</evidence>
<dbReference type="EMBL" id="JBHTJH010000008">
    <property type="protein sequence ID" value="MFD0862514.1"/>
    <property type="molecule type" value="Genomic_DNA"/>
</dbReference>
<comment type="caution">
    <text evidence="2">The sequence shown here is derived from an EMBL/GenBank/DDBJ whole genome shotgun (WGS) entry which is preliminary data.</text>
</comment>
<accession>A0ABW3CXJ8</accession>
<keyword evidence="1" id="KW-1133">Transmembrane helix</keyword>
<evidence type="ECO:0000256" key="1">
    <source>
        <dbReference type="SAM" id="Phobius"/>
    </source>
</evidence>
<gene>
    <name evidence="2" type="ORF">ACFQ1M_09875</name>
</gene>
<keyword evidence="1" id="KW-0472">Membrane</keyword>
<evidence type="ECO:0000313" key="3">
    <source>
        <dbReference type="Proteomes" id="UP001596978"/>
    </source>
</evidence>
<reference evidence="3" key="1">
    <citation type="journal article" date="2019" name="Int. J. Syst. Evol. Microbiol.">
        <title>The Global Catalogue of Microorganisms (GCM) 10K type strain sequencing project: providing services to taxonomists for standard genome sequencing and annotation.</title>
        <authorList>
            <consortium name="The Broad Institute Genomics Platform"/>
            <consortium name="The Broad Institute Genome Sequencing Center for Infectious Disease"/>
            <person name="Wu L."/>
            <person name="Ma J."/>
        </authorList>
    </citation>
    <scope>NUCLEOTIDE SEQUENCE [LARGE SCALE GENOMIC DNA]</scope>
    <source>
        <strain evidence="3">CCUG 62952</strain>
    </source>
</reference>
<organism evidence="2 3">
    <name type="scientific">Sungkyunkwania multivorans</name>
    <dbReference type="NCBI Taxonomy" id="1173618"/>
    <lineage>
        <taxon>Bacteria</taxon>
        <taxon>Pseudomonadati</taxon>
        <taxon>Bacteroidota</taxon>
        <taxon>Flavobacteriia</taxon>
        <taxon>Flavobacteriales</taxon>
        <taxon>Flavobacteriaceae</taxon>
        <taxon>Sungkyunkwania</taxon>
    </lineage>
</organism>
<keyword evidence="3" id="KW-1185">Reference proteome</keyword>
<proteinExistence type="predicted"/>
<keyword evidence="1" id="KW-0812">Transmembrane</keyword>
<sequence>MKKKLYFEPKRKTHLNEYVVIKLGKIRSVHYLDIPDERTNAILKSIKMKPKKPEYKVFKEFNFKPDLIKIDSYTRKTKNLEYTHEIKLPNLNIYEESTIKVHPESTQFRMPEEMLLKMFFKEHRLFIKLNLFERMSFNYHSFSWSSLDTNQKIKIVTWILGITITIAFSILKLMS</sequence>
<name>A0ABW3CXJ8_9FLAO</name>